<dbReference type="NCBIfam" id="NF001860">
    <property type="entry name" value="PRK00595.1"/>
    <property type="match status" value="1"/>
</dbReference>
<dbReference type="GO" id="GO:0003735">
    <property type="term" value="F:structural constituent of ribosome"/>
    <property type="evidence" value="ECO:0007669"/>
    <property type="project" value="InterPro"/>
</dbReference>
<organism evidence="6 7">
    <name type="scientific">Agrilactobacillus composti DSM 18527 = JCM 14202</name>
    <dbReference type="NCBI Taxonomy" id="1423734"/>
    <lineage>
        <taxon>Bacteria</taxon>
        <taxon>Bacillati</taxon>
        <taxon>Bacillota</taxon>
        <taxon>Bacilli</taxon>
        <taxon>Lactobacillales</taxon>
        <taxon>Lactobacillaceae</taxon>
        <taxon>Agrilactobacillus</taxon>
    </lineage>
</organism>
<evidence type="ECO:0000313" key="6">
    <source>
        <dbReference type="EMBL" id="KRM31054.1"/>
    </source>
</evidence>
<keyword evidence="2 5" id="KW-0689">Ribosomal protein</keyword>
<dbReference type="GO" id="GO:0005840">
    <property type="term" value="C:ribosome"/>
    <property type="evidence" value="ECO:0007669"/>
    <property type="project" value="UniProtKB-KW"/>
</dbReference>
<dbReference type="RefSeq" id="WP_035452220.1">
    <property type="nucleotide sequence ID" value="NZ_AZGA01000084.1"/>
</dbReference>
<evidence type="ECO:0000256" key="1">
    <source>
        <dbReference type="ARBA" id="ARBA00007596"/>
    </source>
</evidence>
<dbReference type="PANTHER" id="PTHR43168:SF2">
    <property type="entry name" value="LARGE RIBOSOMAL SUBUNIT PROTEIN BL33C"/>
    <property type="match status" value="1"/>
</dbReference>
<dbReference type="GO" id="GO:1990904">
    <property type="term" value="C:ribonucleoprotein complex"/>
    <property type="evidence" value="ECO:0007669"/>
    <property type="project" value="UniProtKB-KW"/>
</dbReference>
<dbReference type="NCBIfam" id="TIGR01023">
    <property type="entry name" value="rpmG_bact"/>
    <property type="match status" value="1"/>
</dbReference>
<proteinExistence type="inferred from homology"/>
<dbReference type="PATRIC" id="fig|1423734.3.peg.1069"/>
<keyword evidence="7" id="KW-1185">Reference proteome</keyword>
<comment type="caution">
    <text evidence="6">The sequence shown here is derived from an EMBL/GenBank/DDBJ whole genome shotgun (WGS) entry which is preliminary data.</text>
</comment>
<evidence type="ECO:0000256" key="3">
    <source>
        <dbReference type="ARBA" id="ARBA00023274"/>
    </source>
</evidence>
<evidence type="ECO:0000256" key="2">
    <source>
        <dbReference type="ARBA" id="ARBA00022980"/>
    </source>
</evidence>
<dbReference type="GO" id="GO:0006412">
    <property type="term" value="P:translation"/>
    <property type="evidence" value="ECO:0007669"/>
    <property type="project" value="UniProtKB-UniRule"/>
</dbReference>
<dbReference type="InterPro" id="IPR038584">
    <property type="entry name" value="Ribosomal_bL33_sf"/>
</dbReference>
<dbReference type="eggNOG" id="COG0267">
    <property type="taxonomic scope" value="Bacteria"/>
</dbReference>
<dbReference type="SUPFAM" id="SSF57829">
    <property type="entry name" value="Zn-binding ribosomal proteins"/>
    <property type="match status" value="1"/>
</dbReference>
<dbReference type="PANTHER" id="PTHR43168">
    <property type="entry name" value="50S RIBOSOMAL PROTEIN L33, CHLOROPLASTIC"/>
    <property type="match status" value="1"/>
</dbReference>
<dbReference type="PROSITE" id="PS00582">
    <property type="entry name" value="RIBOSOMAL_L33"/>
    <property type="match status" value="1"/>
</dbReference>
<gene>
    <name evidence="5" type="primary">rpmG</name>
    <name evidence="6" type="ORF">FC83_GL001056</name>
</gene>
<reference evidence="6 7" key="1">
    <citation type="journal article" date="2015" name="Genome Announc.">
        <title>Expanding the biotechnology potential of lactobacilli through comparative genomics of 213 strains and associated genera.</title>
        <authorList>
            <person name="Sun Z."/>
            <person name="Harris H.M."/>
            <person name="McCann A."/>
            <person name="Guo C."/>
            <person name="Argimon S."/>
            <person name="Zhang W."/>
            <person name="Yang X."/>
            <person name="Jeffery I.B."/>
            <person name="Cooney J.C."/>
            <person name="Kagawa T.F."/>
            <person name="Liu W."/>
            <person name="Song Y."/>
            <person name="Salvetti E."/>
            <person name="Wrobel A."/>
            <person name="Rasinkangas P."/>
            <person name="Parkhill J."/>
            <person name="Rea M.C."/>
            <person name="O'Sullivan O."/>
            <person name="Ritari J."/>
            <person name="Douillard F.P."/>
            <person name="Paul Ross R."/>
            <person name="Yang R."/>
            <person name="Briner A.E."/>
            <person name="Felis G.E."/>
            <person name="de Vos W.M."/>
            <person name="Barrangou R."/>
            <person name="Klaenhammer T.R."/>
            <person name="Caufield P.W."/>
            <person name="Cui Y."/>
            <person name="Zhang H."/>
            <person name="O'Toole P.W."/>
        </authorList>
    </citation>
    <scope>NUCLEOTIDE SEQUENCE [LARGE SCALE GENOMIC DNA]</scope>
    <source>
        <strain evidence="6 7">DSM 18527</strain>
    </source>
</reference>
<dbReference type="STRING" id="1423734.FC83_GL001056"/>
<dbReference type="Pfam" id="PF00471">
    <property type="entry name" value="Ribosomal_L33"/>
    <property type="match status" value="1"/>
</dbReference>
<dbReference type="Gene3D" id="2.20.28.120">
    <property type="entry name" value="Ribosomal protein L33"/>
    <property type="match status" value="1"/>
</dbReference>
<dbReference type="InterPro" id="IPR001705">
    <property type="entry name" value="Ribosomal_bL33"/>
</dbReference>
<sequence length="49" mass="5978">MRNHILLEHKETGERIYLTTKNKRNTPDRLSLRKYSPKLRKHVVFTETK</sequence>
<dbReference type="NCBIfam" id="NF001764">
    <property type="entry name" value="PRK00504.1"/>
    <property type="match status" value="1"/>
</dbReference>
<comment type="similarity">
    <text evidence="1 5">Belongs to the bacterial ribosomal protein bL33 family.</text>
</comment>
<dbReference type="InterPro" id="IPR018264">
    <property type="entry name" value="Ribosomal_bL33_CS"/>
</dbReference>
<keyword evidence="3 5" id="KW-0687">Ribonucleoprotein</keyword>
<evidence type="ECO:0000313" key="7">
    <source>
        <dbReference type="Proteomes" id="UP000051236"/>
    </source>
</evidence>
<accession>X0PE63</accession>
<evidence type="ECO:0000256" key="5">
    <source>
        <dbReference type="HAMAP-Rule" id="MF_00294"/>
    </source>
</evidence>
<dbReference type="GO" id="GO:0005737">
    <property type="term" value="C:cytoplasm"/>
    <property type="evidence" value="ECO:0007669"/>
    <property type="project" value="UniProtKB-ARBA"/>
</dbReference>
<dbReference type="InterPro" id="IPR011332">
    <property type="entry name" value="Ribosomal_zn-bd"/>
</dbReference>
<dbReference type="OrthoDB" id="197660at2"/>
<dbReference type="EMBL" id="AZGA01000084">
    <property type="protein sequence ID" value="KRM31054.1"/>
    <property type="molecule type" value="Genomic_DNA"/>
</dbReference>
<dbReference type="Proteomes" id="UP000051236">
    <property type="component" value="Unassembled WGS sequence"/>
</dbReference>
<dbReference type="HAMAP" id="MF_00294">
    <property type="entry name" value="Ribosomal_bL33"/>
    <property type="match status" value="1"/>
</dbReference>
<protein>
    <recommendedName>
        <fullName evidence="4 5">Large ribosomal subunit protein bL33</fullName>
    </recommendedName>
</protein>
<evidence type="ECO:0000256" key="4">
    <source>
        <dbReference type="ARBA" id="ARBA00035176"/>
    </source>
</evidence>
<dbReference type="AlphaFoldDB" id="X0PE63"/>
<name>X0PE63_9LACO</name>